<feature type="domain" description="S-adenosylmethionine-dependent methyltransferase" evidence="7">
    <location>
        <begin position="169"/>
        <end position="365"/>
    </location>
</feature>
<keyword evidence="2" id="KW-0963">Cytoplasm</keyword>
<gene>
    <name evidence="9" type="ORF">OJ996_11050</name>
</gene>
<dbReference type="GO" id="GO:0008168">
    <property type="term" value="F:methyltransferase activity"/>
    <property type="evidence" value="ECO:0007669"/>
    <property type="project" value="UniProtKB-KW"/>
</dbReference>
<dbReference type="CDD" id="cd11572">
    <property type="entry name" value="RlmI_M_like"/>
    <property type="match status" value="1"/>
</dbReference>
<comment type="caution">
    <text evidence="9">The sequence shown here is derived from an EMBL/GenBank/DDBJ whole genome shotgun (WGS) entry which is preliminary data.</text>
</comment>
<reference evidence="9" key="1">
    <citation type="submission" date="2022-10" db="EMBL/GenBank/DDBJ databases">
        <title>Luteolibacter sp. GHJ8, whole genome shotgun sequencing project.</title>
        <authorList>
            <person name="Zhao G."/>
            <person name="Shen L."/>
        </authorList>
    </citation>
    <scope>NUCLEOTIDE SEQUENCE</scope>
    <source>
        <strain evidence="9">GHJ8</strain>
    </source>
</reference>
<dbReference type="EMBL" id="JAPDDR010000005">
    <property type="protein sequence ID" value="MCW1914116.1"/>
    <property type="molecule type" value="Genomic_DNA"/>
</dbReference>
<dbReference type="InterPro" id="IPR015947">
    <property type="entry name" value="PUA-like_sf"/>
</dbReference>
<accession>A0ABT3G3P3</accession>
<evidence type="ECO:0000256" key="5">
    <source>
        <dbReference type="ARBA" id="ARBA00022691"/>
    </source>
</evidence>
<keyword evidence="4" id="KW-0808">Transferase</keyword>
<evidence type="ECO:0000256" key="3">
    <source>
        <dbReference type="ARBA" id="ARBA00022603"/>
    </source>
</evidence>
<name>A0ABT3G3P3_9BACT</name>
<keyword evidence="5" id="KW-0949">S-adenosyl-L-methionine</keyword>
<dbReference type="PANTHER" id="PTHR42873">
    <property type="entry name" value="RIBOSOMAL RNA LARGE SUBUNIT METHYLTRANSFERASE"/>
    <property type="match status" value="1"/>
</dbReference>
<protein>
    <submittedName>
        <fullName evidence="9">Class I SAM-dependent rRNA methyltransferase</fullName>
    </submittedName>
</protein>
<keyword evidence="3 9" id="KW-0489">Methyltransferase</keyword>
<sequence>MPTVRLKYFSYHPAIWPRMIGEVSRDAKAGSLVQVIDKEGKPFGSAFWNPKAGMPLRVFAHGAEVVGEDFFIGAIQRAAELRRNIMKLDETTEAYRAIHADADQLPGLVADKFGKVLSLEVTNLAAWQRLDAWIPALHEAFGTEKAHVRVDPDLGRIEGIPSLGHSLSETIRPLKIREHGVTFQIDPSGGHKTGFFCDQRDNRKKFGALAAGKSVLDLCCYTGGFSVSAALGGAEEVTAVDLDENAVELAKRNANLNQQRVKFTHADAFTWTRTMIENGRKWDLVIADPPKFIHGREDQLGHNKYHDLNKLALQLVKPGGLFVTCSCSGMLSADEFEKIVVSAAHRQDRRLQIFDRTGAGPDHPTLSNYPESRYLKLLWCRVI</sequence>
<dbReference type="SUPFAM" id="SSF88697">
    <property type="entry name" value="PUA domain-like"/>
    <property type="match status" value="1"/>
</dbReference>
<comment type="similarity">
    <text evidence="6">Belongs to the methyltransferase superfamily. RlmI family.</text>
</comment>
<evidence type="ECO:0000256" key="1">
    <source>
        <dbReference type="ARBA" id="ARBA00004496"/>
    </source>
</evidence>
<dbReference type="Gene3D" id="3.40.50.150">
    <property type="entry name" value="Vaccinia Virus protein VP39"/>
    <property type="match status" value="1"/>
</dbReference>
<dbReference type="PANTHER" id="PTHR42873:SF1">
    <property type="entry name" value="S-ADENOSYLMETHIONINE-DEPENDENT METHYLTRANSFERASE DOMAIN-CONTAINING PROTEIN"/>
    <property type="match status" value="1"/>
</dbReference>
<dbReference type="Gene3D" id="2.30.130.10">
    <property type="entry name" value="PUA domain"/>
    <property type="match status" value="1"/>
</dbReference>
<evidence type="ECO:0000256" key="2">
    <source>
        <dbReference type="ARBA" id="ARBA00022490"/>
    </source>
</evidence>
<evidence type="ECO:0000313" key="10">
    <source>
        <dbReference type="Proteomes" id="UP001165653"/>
    </source>
</evidence>
<evidence type="ECO:0000259" key="8">
    <source>
        <dbReference type="Pfam" id="PF17785"/>
    </source>
</evidence>
<evidence type="ECO:0000256" key="4">
    <source>
        <dbReference type="ARBA" id="ARBA00022679"/>
    </source>
</evidence>
<dbReference type="GO" id="GO:0032259">
    <property type="term" value="P:methylation"/>
    <property type="evidence" value="ECO:0007669"/>
    <property type="project" value="UniProtKB-KW"/>
</dbReference>
<dbReference type="InterPro" id="IPR029063">
    <property type="entry name" value="SAM-dependent_MTases_sf"/>
</dbReference>
<dbReference type="RefSeq" id="WP_264513622.1">
    <property type="nucleotide sequence ID" value="NZ_JAPDDR010000005.1"/>
</dbReference>
<feature type="domain" description="RlmI-like PUA" evidence="8">
    <location>
        <begin position="12"/>
        <end position="59"/>
    </location>
</feature>
<dbReference type="InterPro" id="IPR036974">
    <property type="entry name" value="PUA_sf"/>
</dbReference>
<evidence type="ECO:0000259" key="7">
    <source>
        <dbReference type="Pfam" id="PF10672"/>
    </source>
</evidence>
<dbReference type="Pfam" id="PF10672">
    <property type="entry name" value="Methyltrans_SAM"/>
    <property type="match status" value="1"/>
</dbReference>
<dbReference type="SUPFAM" id="SSF53335">
    <property type="entry name" value="S-adenosyl-L-methionine-dependent methyltransferases"/>
    <property type="match status" value="1"/>
</dbReference>
<dbReference type="InterPro" id="IPR041532">
    <property type="entry name" value="RlmI-like_PUA"/>
</dbReference>
<dbReference type="InterPro" id="IPR019614">
    <property type="entry name" value="SAM-dep_methyl-trfase"/>
</dbReference>
<dbReference type="Proteomes" id="UP001165653">
    <property type="component" value="Unassembled WGS sequence"/>
</dbReference>
<evidence type="ECO:0000313" key="9">
    <source>
        <dbReference type="EMBL" id="MCW1914116.1"/>
    </source>
</evidence>
<dbReference type="Gene3D" id="3.30.750.80">
    <property type="entry name" value="RNA methyltransferase domain (HRMD) like"/>
    <property type="match status" value="1"/>
</dbReference>
<dbReference type="Pfam" id="PF17785">
    <property type="entry name" value="PUA_3"/>
    <property type="match status" value="1"/>
</dbReference>
<organism evidence="9 10">
    <name type="scientific">Luteolibacter rhizosphaerae</name>
    <dbReference type="NCBI Taxonomy" id="2989719"/>
    <lineage>
        <taxon>Bacteria</taxon>
        <taxon>Pseudomonadati</taxon>
        <taxon>Verrucomicrobiota</taxon>
        <taxon>Verrucomicrobiia</taxon>
        <taxon>Verrucomicrobiales</taxon>
        <taxon>Verrucomicrobiaceae</taxon>
        <taxon>Luteolibacter</taxon>
    </lineage>
</organism>
<keyword evidence="10" id="KW-1185">Reference proteome</keyword>
<dbReference type="CDD" id="cd02440">
    <property type="entry name" value="AdoMet_MTases"/>
    <property type="match status" value="1"/>
</dbReference>
<proteinExistence type="inferred from homology"/>
<evidence type="ECO:0000256" key="6">
    <source>
        <dbReference type="ARBA" id="ARBA00038091"/>
    </source>
</evidence>
<comment type="subcellular location">
    <subcellularLocation>
        <location evidence="1">Cytoplasm</location>
    </subcellularLocation>
</comment>